<organism evidence="1 2">
    <name type="scientific">Rhizobium johnstonii (strain DSM 114642 / LMG 32736 / 3841)</name>
    <name type="common">Rhizobium leguminosarum bv. viciae</name>
    <dbReference type="NCBI Taxonomy" id="216596"/>
    <lineage>
        <taxon>Bacteria</taxon>
        <taxon>Pseudomonadati</taxon>
        <taxon>Pseudomonadota</taxon>
        <taxon>Alphaproteobacteria</taxon>
        <taxon>Hyphomicrobiales</taxon>
        <taxon>Rhizobiaceae</taxon>
        <taxon>Rhizobium/Agrobacterium group</taxon>
        <taxon>Rhizobium</taxon>
        <taxon>Rhizobium johnstonii</taxon>
    </lineage>
</organism>
<gene>
    <name evidence="1" type="ordered locus">pRL100233</name>
</gene>
<sequence length="85" mass="9274">MKELTIVQIPAACLKCGMTLPSALLAPCRRRSVSTTIAITQFSSIPKAGHRAPIVEFVFAGGPVALVVPRTQSVYRLVRSRRLRL</sequence>
<proteinExistence type="predicted"/>
<keyword evidence="2" id="KW-1185">Reference proteome</keyword>
<dbReference type="HOGENOM" id="CLU_2510372_0_0_5"/>
<protein>
    <submittedName>
        <fullName evidence="1">Uncharacterized protein</fullName>
    </submittedName>
</protein>
<dbReference type="EnsemblBacteria" id="CAK10460">
    <property type="protein sequence ID" value="CAK10460"/>
    <property type="gene ID" value="pRL100233"/>
</dbReference>
<accession>Q1M7R9</accession>
<dbReference type="EMBL" id="AM236084">
    <property type="protein sequence ID" value="CAK10460.1"/>
    <property type="molecule type" value="Genomic_DNA"/>
</dbReference>
<name>Q1M7R9_RHIJ3</name>
<reference evidence="1 2" key="1">
    <citation type="journal article" date="2006" name="Genome Biol.">
        <title>The genome of Rhizobium leguminosarum has recognizable core and accessory components.</title>
        <authorList>
            <person name="Young J.W."/>
            <person name="Crossman L.C."/>
            <person name="Johnston A.W.B."/>
            <person name="Thomson N.R."/>
            <person name="Ghazoui Z.F."/>
            <person name="Hull K.H."/>
            <person name="Wexler M."/>
            <person name="Curson A.R.J."/>
            <person name="Todd J.D."/>
            <person name="Poole P.S."/>
            <person name="Mauchline T.H."/>
            <person name="East A.K."/>
            <person name="Quail M.A."/>
            <person name="Churcher C."/>
            <person name="Arrowsmith C."/>
            <person name="Cherevach A."/>
            <person name="Chillingworth T."/>
            <person name="Clarke K."/>
            <person name="Cronin A."/>
            <person name="Davis P."/>
            <person name="Fraser A."/>
            <person name="Hance Z."/>
            <person name="Hauser H."/>
            <person name="Jagels K."/>
            <person name="Moule S."/>
            <person name="Mungall K."/>
            <person name="Norbertczak H."/>
            <person name="Rabbinowitsch E."/>
            <person name="Sanders M."/>
            <person name="Simmonds M."/>
            <person name="Whitehead S."/>
            <person name="Parkhill J."/>
        </authorList>
    </citation>
    <scope>NUCLEOTIDE SEQUENCE [LARGE SCALE GENOMIC DNA]</scope>
    <source>
        <strain evidence="2">DSM 114642 / LMG 32736 / 3841</strain>
    </source>
</reference>
<geneLocation type="plasmid" evidence="1 2">
    <name>pRL10</name>
</geneLocation>
<evidence type="ECO:0000313" key="2">
    <source>
        <dbReference type="Proteomes" id="UP000006575"/>
    </source>
</evidence>
<dbReference type="KEGG" id="rle:pRL100233"/>
<evidence type="ECO:0000313" key="1">
    <source>
        <dbReference type="EMBL" id="CAK10460.1"/>
    </source>
</evidence>
<dbReference type="Proteomes" id="UP000006575">
    <property type="component" value="Plasmid pRL10"/>
</dbReference>
<dbReference type="AlphaFoldDB" id="Q1M7R9"/>
<keyword evidence="1" id="KW-0614">Plasmid</keyword>